<organism evidence="2 3">
    <name type="scientific">Salibaculum griseiflavum</name>
    <dbReference type="NCBI Taxonomy" id="1914409"/>
    <lineage>
        <taxon>Bacteria</taxon>
        <taxon>Pseudomonadati</taxon>
        <taxon>Pseudomonadota</taxon>
        <taxon>Alphaproteobacteria</taxon>
        <taxon>Rhodobacterales</taxon>
        <taxon>Roseobacteraceae</taxon>
        <taxon>Salibaculum</taxon>
    </lineage>
</organism>
<sequence length="144" mass="15829">MFEKLLARLHLADPPETPMPPADAQHALGALLVRVAKADRTYLFAEIEEIDHLLTDLYDLNPVEAAQMRAQCEKLEAAMPDTAELAHILEAGITEADKERFVRALWRVSAADGHRHESETEVVALATEALGLATERVAALRDPA</sequence>
<accession>A0A2V1P3S9</accession>
<dbReference type="Proteomes" id="UP000245293">
    <property type="component" value="Unassembled WGS sequence"/>
</dbReference>
<comment type="caution">
    <text evidence="2">The sequence shown here is derived from an EMBL/GenBank/DDBJ whole genome shotgun (WGS) entry which is preliminary data.</text>
</comment>
<dbReference type="SUPFAM" id="SSF158682">
    <property type="entry name" value="TerB-like"/>
    <property type="match status" value="1"/>
</dbReference>
<name>A0A2V1P3S9_9RHOB</name>
<protein>
    <recommendedName>
        <fullName evidence="1">Co-chaperone DjlA N-terminal domain-containing protein</fullName>
    </recommendedName>
</protein>
<dbReference type="CDD" id="cd07313">
    <property type="entry name" value="terB_like_2"/>
    <property type="match status" value="1"/>
</dbReference>
<evidence type="ECO:0000259" key="1">
    <source>
        <dbReference type="Pfam" id="PF05099"/>
    </source>
</evidence>
<dbReference type="EMBL" id="QETF01000008">
    <property type="protein sequence ID" value="PWG16986.1"/>
    <property type="molecule type" value="Genomic_DNA"/>
</dbReference>
<keyword evidence="3" id="KW-1185">Reference proteome</keyword>
<dbReference type="InterPro" id="IPR007791">
    <property type="entry name" value="DjlA_N"/>
</dbReference>
<gene>
    <name evidence="2" type="ORF">DFK10_09075</name>
</gene>
<dbReference type="Gene3D" id="1.10.3680.10">
    <property type="entry name" value="TerB-like"/>
    <property type="match status" value="1"/>
</dbReference>
<dbReference type="RefSeq" id="WP_109388779.1">
    <property type="nucleotide sequence ID" value="NZ_QETF01000008.1"/>
</dbReference>
<proteinExistence type="predicted"/>
<evidence type="ECO:0000313" key="2">
    <source>
        <dbReference type="EMBL" id="PWG16986.1"/>
    </source>
</evidence>
<dbReference type="Pfam" id="PF05099">
    <property type="entry name" value="TerB"/>
    <property type="match status" value="1"/>
</dbReference>
<dbReference type="OrthoDB" id="5402150at2"/>
<dbReference type="InterPro" id="IPR029024">
    <property type="entry name" value="TerB-like"/>
</dbReference>
<evidence type="ECO:0000313" key="3">
    <source>
        <dbReference type="Proteomes" id="UP000245293"/>
    </source>
</evidence>
<reference evidence="3" key="1">
    <citation type="submission" date="2018-05" db="EMBL/GenBank/DDBJ databases">
        <authorList>
            <person name="Du Z."/>
            <person name="Wang X."/>
        </authorList>
    </citation>
    <scope>NUCLEOTIDE SEQUENCE [LARGE SCALE GENOMIC DNA]</scope>
    <source>
        <strain evidence="3">WDS4C29</strain>
    </source>
</reference>
<feature type="domain" description="Co-chaperone DjlA N-terminal" evidence="1">
    <location>
        <begin position="26"/>
        <end position="141"/>
    </location>
</feature>
<dbReference type="AlphaFoldDB" id="A0A2V1P3S9"/>